<evidence type="ECO:0000256" key="1">
    <source>
        <dbReference type="SAM" id="Phobius"/>
    </source>
</evidence>
<keyword evidence="1" id="KW-0812">Transmembrane</keyword>
<comment type="caution">
    <text evidence="2">The sequence shown here is derived from an EMBL/GenBank/DDBJ whole genome shotgun (WGS) entry which is preliminary data.</text>
</comment>
<dbReference type="AlphaFoldDB" id="A0A2N5DP83"/>
<dbReference type="OrthoDB" id="9929381at2"/>
<name>A0A2N5DP83_9CAUL</name>
<evidence type="ECO:0000313" key="3">
    <source>
        <dbReference type="Proteomes" id="UP000234479"/>
    </source>
</evidence>
<feature type="transmembrane region" description="Helical" evidence="1">
    <location>
        <begin position="119"/>
        <end position="135"/>
    </location>
</feature>
<reference evidence="2 3" key="1">
    <citation type="submission" date="2017-12" db="EMBL/GenBank/DDBJ databases">
        <title>The genome sequence of Caulobacter sp. 410.</title>
        <authorList>
            <person name="Gao J."/>
            <person name="Mao X."/>
            <person name="Sun J."/>
        </authorList>
    </citation>
    <scope>NUCLEOTIDE SEQUENCE [LARGE SCALE GENOMIC DNA]</scope>
    <source>
        <strain evidence="2 3">410</strain>
    </source>
</reference>
<feature type="transmembrane region" description="Helical" evidence="1">
    <location>
        <begin position="47"/>
        <end position="65"/>
    </location>
</feature>
<keyword evidence="1" id="KW-0472">Membrane</keyword>
<accession>A0A2N5DP83</accession>
<dbReference type="EMBL" id="PJRS01000011">
    <property type="protein sequence ID" value="PLR27883.1"/>
    <property type="molecule type" value="Genomic_DNA"/>
</dbReference>
<protein>
    <submittedName>
        <fullName evidence="2">Uncharacterized protein</fullName>
    </submittedName>
</protein>
<keyword evidence="3" id="KW-1185">Reference proteome</keyword>
<gene>
    <name evidence="2" type="ORF">SGCZBJ_05885</name>
</gene>
<dbReference type="Proteomes" id="UP000234479">
    <property type="component" value="Unassembled WGS sequence"/>
</dbReference>
<evidence type="ECO:0000313" key="2">
    <source>
        <dbReference type="EMBL" id="PLR27883.1"/>
    </source>
</evidence>
<dbReference type="RefSeq" id="WP_101717081.1">
    <property type="nucleotide sequence ID" value="NZ_PJRS01000011.1"/>
</dbReference>
<organism evidence="2 3">
    <name type="scientific">Caulobacter zeae</name>
    <dbReference type="NCBI Taxonomy" id="2055137"/>
    <lineage>
        <taxon>Bacteria</taxon>
        <taxon>Pseudomonadati</taxon>
        <taxon>Pseudomonadota</taxon>
        <taxon>Alphaproteobacteria</taxon>
        <taxon>Caulobacterales</taxon>
        <taxon>Caulobacteraceae</taxon>
        <taxon>Caulobacter</taxon>
    </lineage>
</organism>
<sequence length="286" mass="30670">MTDKPPLSKVADGVLTRLPTTDIAREMTTTAIWCGLALGVWGGSPEVGSPLFVAGLVAGAAFWFANRREDAPDQPEPGVWRASRKTLFQARWKRRVPFGGLGIGLLLAGQSWWYGDAWGVAYALALCGGFSWLAWRRPPLEDWVELRIDAAGLYAREFGYTIPWPVLQAVRPRARHRAGRLGLRLGPNALPGLDRADQAVGRDVEIDLSSLAVGVDVVRAEIFRYRPDLEAGPTPDAPPDSIVTPIPGASGEAADLDDGAMAAVAMLAVAQNPALALIALSNTSDR</sequence>
<proteinExistence type="predicted"/>
<keyword evidence="1" id="KW-1133">Transmembrane helix</keyword>
<feature type="transmembrane region" description="Helical" evidence="1">
    <location>
        <begin position="96"/>
        <end position="113"/>
    </location>
</feature>